<evidence type="ECO:0008006" key="3">
    <source>
        <dbReference type="Google" id="ProtNLM"/>
    </source>
</evidence>
<gene>
    <name evidence="1" type="ORF">PGLA1383_LOCUS10890</name>
</gene>
<name>A0A813DU73_POLGL</name>
<evidence type="ECO:0000313" key="2">
    <source>
        <dbReference type="Proteomes" id="UP000654075"/>
    </source>
</evidence>
<organism evidence="1 2">
    <name type="scientific">Polarella glacialis</name>
    <name type="common">Dinoflagellate</name>
    <dbReference type="NCBI Taxonomy" id="89957"/>
    <lineage>
        <taxon>Eukaryota</taxon>
        <taxon>Sar</taxon>
        <taxon>Alveolata</taxon>
        <taxon>Dinophyceae</taxon>
        <taxon>Suessiales</taxon>
        <taxon>Suessiaceae</taxon>
        <taxon>Polarella</taxon>
    </lineage>
</organism>
<dbReference type="OrthoDB" id="444162at2759"/>
<accession>A0A813DU73</accession>
<protein>
    <recommendedName>
        <fullName evidence="3">J domain-containing protein</fullName>
    </recommendedName>
</protein>
<evidence type="ECO:0000313" key="1">
    <source>
        <dbReference type="EMBL" id="CAE8592233.1"/>
    </source>
</evidence>
<feature type="non-terminal residue" evidence="1">
    <location>
        <position position="1"/>
    </location>
</feature>
<proteinExistence type="predicted"/>
<dbReference type="Proteomes" id="UP000654075">
    <property type="component" value="Unassembled WGS sequence"/>
</dbReference>
<reference evidence="1" key="1">
    <citation type="submission" date="2021-02" db="EMBL/GenBank/DDBJ databases">
        <authorList>
            <person name="Dougan E. K."/>
            <person name="Rhodes N."/>
            <person name="Thang M."/>
            <person name="Chan C."/>
        </authorList>
    </citation>
    <scope>NUCLEOTIDE SEQUENCE</scope>
</reference>
<dbReference type="EMBL" id="CAJNNV010005555">
    <property type="protein sequence ID" value="CAE8592233.1"/>
    <property type="molecule type" value="Genomic_DNA"/>
</dbReference>
<comment type="caution">
    <text evidence="1">The sequence shown here is derived from an EMBL/GenBank/DDBJ whole genome shotgun (WGS) entry which is preliminary data.</text>
</comment>
<dbReference type="InterPro" id="IPR036869">
    <property type="entry name" value="J_dom_sf"/>
</dbReference>
<dbReference type="Gene3D" id="1.10.287.110">
    <property type="entry name" value="DnaJ domain"/>
    <property type="match status" value="1"/>
</dbReference>
<dbReference type="AlphaFoldDB" id="A0A813DU73"/>
<sequence length="129" mass="14556">DAVKLLQMLDAPPTKAGDRTSLADAWLGRHAARRAARKCYLQLARKWHPDKWALQGPVCVEVATDVTKNLVSAYEQACRELPNDTANSSVREDNDEEREVSEFASSVGISFQGMQEVWKERRRITSARK</sequence>
<keyword evidence="2" id="KW-1185">Reference proteome</keyword>
<dbReference type="SUPFAM" id="SSF46565">
    <property type="entry name" value="Chaperone J-domain"/>
    <property type="match status" value="1"/>
</dbReference>